<sequence>MTAQQFGSALIETSLGSKARQGKLFHLSSTKNAPDLLREPSNAVKCRKKVTDERPRELIRVGSLEETGSLYRHACKVRQYVGPLKIGQRRRLYMLVECIDG</sequence>
<name>A0ABR4CD48_9HELO</name>
<dbReference type="EMBL" id="JAZHXI010000009">
    <property type="protein sequence ID" value="KAL2067860.1"/>
    <property type="molecule type" value="Genomic_DNA"/>
</dbReference>
<reference evidence="1 2" key="1">
    <citation type="journal article" date="2024" name="Commun. Biol.">
        <title>Comparative genomic analysis of thermophilic fungi reveals convergent evolutionary adaptations and gene losses.</title>
        <authorList>
            <person name="Steindorff A.S."/>
            <person name="Aguilar-Pontes M.V."/>
            <person name="Robinson A.J."/>
            <person name="Andreopoulos B."/>
            <person name="LaButti K."/>
            <person name="Kuo A."/>
            <person name="Mondo S."/>
            <person name="Riley R."/>
            <person name="Otillar R."/>
            <person name="Haridas S."/>
            <person name="Lipzen A."/>
            <person name="Grimwood J."/>
            <person name="Schmutz J."/>
            <person name="Clum A."/>
            <person name="Reid I.D."/>
            <person name="Moisan M.C."/>
            <person name="Butler G."/>
            <person name="Nguyen T.T.M."/>
            <person name="Dewar K."/>
            <person name="Conant G."/>
            <person name="Drula E."/>
            <person name="Henrissat B."/>
            <person name="Hansel C."/>
            <person name="Singer S."/>
            <person name="Hutchinson M.I."/>
            <person name="de Vries R.P."/>
            <person name="Natvig D.O."/>
            <person name="Powell A.J."/>
            <person name="Tsang A."/>
            <person name="Grigoriev I.V."/>
        </authorList>
    </citation>
    <scope>NUCLEOTIDE SEQUENCE [LARGE SCALE GENOMIC DNA]</scope>
    <source>
        <strain evidence="1 2">CBS 494.80</strain>
    </source>
</reference>
<protein>
    <submittedName>
        <fullName evidence="1">Uncharacterized protein</fullName>
    </submittedName>
</protein>
<evidence type="ECO:0000313" key="2">
    <source>
        <dbReference type="Proteomes" id="UP001595075"/>
    </source>
</evidence>
<accession>A0ABR4CD48</accession>
<evidence type="ECO:0000313" key="1">
    <source>
        <dbReference type="EMBL" id="KAL2067860.1"/>
    </source>
</evidence>
<dbReference type="Proteomes" id="UP001595075">
    <property type="component" value="Unassembled WGS sequence"/>
</dbReference>
<keyword evidence="2" id="KW-1185">Reference proteome</keyword>
<comment type="caution">
    <text evidence="1">The sequence shown here is derived from an EMBL/GenBank/DDBJ whole genome shotgun (WGS) entry which is preliminary data.</text>
</comment>
<organism evidence="1 2">
    <name type="scientific">Oculimacula yallundae</name>
    <dbReference type="NCBI Taxonomy" id="86028"/>
    <lineage>
        <taxon>Eukaryota</taxon>
        <taxon>Fungi</taxon>
        <taxon>Dikarya</taxon>
        <taxon>Ascomycota</taxon>
        <taxon>Pezizomycotina</taxon>
        <taxon>Leotiomycetes</taxon>
        <taxon>Helotiales</taxon>
        <taxon>Ploettnerulaceae</taxon>
        <taxon>Oculimacula</taxon>
    </lineage>
</organism>
<gene>
    <name evidence="1" type="ORF">VTL71DRAFT_15958</name>
</gene>
<proteinExistence type="predicted"/>